<comment type="subcellular location">
    <subcellularLocation>
        <location evidence="2">Cytoplasm</location>
    </subcellularLocation>
</comment>
<dbReference type="Proteomes" id="UP000054018">
    <property type="component" value="Unassembled WGS sequence"/>
</dbReference>
<evidence type="ECO:0000256" key="2">
    <source>
        <dbReference type="ARBA" id="ARBA00004496"/>
    </source>
</evidence>
<organism evidence="9 10">
    <name type="scientific">Pisolithus microcarpus 441</name>
    <dbReference type="NCBI Taxonomy" id="765257"/>
    <lineage>
        <taxon>Eukaryota</taxon>
        <taxon>Fungi</taxon>
        <taxon>Dikarya</taxon>
        <taxon>Basidiomycota</taxon>
        <taxon>Agaricomycotina</taxon>
        <taxon>Agaricomycetes</taxon>
        <taxon>Agaricomycetidae</taxon>
        <taxon>Boletales</taxon>
        <taxon>Sclerodermatineae</taxon>
        <taxon>Pisolithaceae</taxon>
        <taxon>Pisolithus</taxon>
    </lineage>
</organism>
<reference evidence="9 10" key="1">
    <citation type="submission" date="2014-04" db="EMBL/GenBank/DDBJ databases">
        <authorList>
            <consortium name="DOE Joint Genome Institute"/>
            <person name="Kuo A."/>
            <person name="Kohler A."/>
            <person name="Costa M.D."/>
            <person name="Nagy L.G."/>
            <person name="Floudas D."/>
            <person name="Copeland A."/>
            <person name="Barry K.W."/>
            <person name="Cichocki N."/>
            <person name="Veneault-Fourrey C."/>
            <person name="LaButti K."/>
            <person name="Lindquist E.A."/>
            <person name="Lipzen A."/>
            <person name="Lundell T."/>
            <person name="Morin E."/>
            <person name="Murat C."/>
            <person name="Sun H."/>
            <person name="Tunlid A."/>
            <person name="Henrissat B."/>
            <person name="Grigoriev I.V."/>
            <person name="Hibbett D.S."/>
            <person name="Martin F."/>
            <person name="Nordberg H.P."/>
            <person name="Cantor M.N."/>
            <person name="Hua S.X."/>
        </authorList>
    </citation>
    <scope>NUCLEOTIDE SEQUENCE [LARGE SCALE GENOMIC DNA]</scope>
    <source>
        <strain evidence="9 10">441</strain>
    </source>
</reference>
<comment type="similarity">
    <text evidence="3">Belongs to the PTPA-type PPIase family.</text>
</comment>
<dbReference type="InterPro" id="IPR004327">
    <property type="entry name" value="Phstyr_phstse_ac"/>
</dbReference>
<dbReference type="EC" id="5.2.1.8" evidence="4"/>
<comment type="catalytic activity">
    <reaction evidence="1">
        <text>[protein]-peptidylproline (omega=180) = [protein]-peptidylproline (omega=0)</text>
        <dbReference type="Rhea" id="RHEA:16237"/>
        <dbReference type="Rhea" id="RHEA-COMP:10747"/>
        <dbReference type="Rhea" id="RHEA-COMP:10748"/>
        <dbReference type="ChEBI" id="CHEBI:83833"/>
        <dbReference type="ChEBI" id="CHEBI:83834"/>
        <dbReference type="EC" id="5.2.1.8"/>
    </reaction>
</comment>
<dbReference type="Gene3D" id="1.20.120.1150">
    <property type="match status" value="1"/>
</dbReference>
<keyword evidence="6" id="KW-0697">Rotamase</keyword>
<dbReference type="GO" id="GO:0008160">
    <property type="term" value="F:protein tyrosine phosphatase activator activity"/>
    <property type="evidence" value="ECO:0007669"/>
    <property type="project" value="TreeGrafter"/>
</dbReference>
<keyword evidence="7" id="KW-0413">Isomerase</keyword>
<dbReference type="GO" id="GO:0005634">
    <property type="term" value="C:nucleus"/>
    <property type="evidence" value="ECO:0007669"/>
    <property type="project" value="TreeGrafter"/>
</dbReference>
<dbReference type="STRING" id="765257.A0A0C9YSQ5"/>
<evidence type="ECO:0000256" key="7">
    <source>
        <dbReference type="ARBA" id="ARBA00023235"/>
    </source>
</evidence>
<reference evidence="10" key="2">
    <citation type="submission" date="2015-01" db="EMBL/GenBank/DDBJ databases">
        <title>Evolutionary Origins and Diversification of the Mycorrhizal Mutualists.</title>
        <authorList>
            <consortium name="DOE Joint Genome Institute"/>
            <consortium name="Mycorrhizal Genomics Consortium"/>
            <person name="Kohler A."/>
            <person name="Kuo A."/>
            <person name="Nagy L.G."/>
            <person name="Floudas D."/>
            <person name="Copeland A."/>
            <person name="Barry K.W."/>
            <person name="Cichocki N."/>
            <person name="Veneault-Fourrey C."/>
            <person name="LaButti K."/>
            <person name="Lindquist E.A."/>
            <person name="Lipzen A."/>
            <person name="Lundell T."/>
            <person name="Morin E."/>
            <person name="Murat C."/>
            <person name="Riley R."/>
            <person name="Ohm R."/>
            <person name="Sun H."/>
            <person name="Tunlid A."/>
            <person name="Henrissat B."/>
            <person name="Grigoriev I.V."/>
            <person name="Hibbett D.S."/>
            <person name="Martin F."/>
        </authorList>
    </citation>
    <scope>NUCLEOTIDE SEQUENCE [LARGE SCALE GENOMIC DNA]</scope>
    <source>
        <strain evidence="10">441</strain>
    </source>
</reference>
<evidence type="ECO:0000256" key="3">
    <source>
        <dbReference type="ARBA" id="ARBA00011019"/>
    </source>
</evidence>
<dbReference type="GO" id="GO:0007052">
    <property type="term" value="P:mitotic spindle organization"/>
    <property type="evidence" value="ECO:0007669"/>
    <property type="project" value="TreeGrafter"/>
</dbReference>
<evidence type="ECO:0000313" key="10">
    <source>
        <dbReference type="Proteomes" id="UP000054018"/>
    </source>
</evidence>
<gene>
    <name evidence="9" type="ORF">PISMIDRAFT_682811</name>
</gene>
<keyword evidence="10" id="KW-1185">Reference proteome</keyword>
<name>A0A0C9YSQ5_9AGAM</name>
<dbReference type="InterPro" id="IPR043170">
    <property type="entry name" value="PTPA_C_lid"/>
</dbReference>
<dbReference type="AlphaFoldDB" id="A0A0C9YSQ5"/>
<dbReference type="OrthoDB" id="16120at2759"/>
<evidence type="ECO:0000313" key="9">
    <source>
        <dbReference type="EMBL" id="KIK19751.1"/>
    </source>
</evidence>
<dbReference type="PANTHER" id="PTHR10012">
    <property type="entry name" value="SERINE/THREONINE-PROTEIN PHOSPHATASE 2A REGULATORY SUBUNIT B"/>
    <property type="match status" value="1"/>
</dbReference>
<dbReference type="HOGENOM" id="CLU_030733_0_1_1"/>
<protein>
    <recommendedName>
        <fullName evidence="4">peptidylprolyl isomerase</fullName>
        <ecNumber evidence="4">5.2.1.8</ecNumber>
    </recommendedName>
</protein>
<dbReference type="EMBL" id="KN833779">
    <property type="protein sequence ID" value="KIK19751.1"/>
    <property type="molecule type" value="Genomic_DNA"/>
</dbReference>
<proteinExistence type="inferred from homology"/>
<dbReference type="GO" id="GO:0000159">
    <property type="term" value="C:protein phosphatase type 2A complex"/>
    <property type="evidence" value="ECO:0007669"/>
    <property type="project" value="TreeGrafter"/>
</dbReference>
<dbReference type="GO" id="GO:0003755">
    <property type="term" value="F:peptidyl-prolyl cis-trans isomerase activity"/>
    <property type="evidence" value="ECO:0007669"/>
    <property type="project" value="UniProtKB-KW"/>
</dbReference>
<accession>A0A0C9YSQ5</accession>
<dbReference type="InterPro" id="IPR037218">
    <property type="entry name" value="PTPA_sf"/>
</dbReference>
<evidence type="ECO:0000256" key="8">
    <source>
        <dbReference type="ARBA" id="ARBA00025287"/>
    </source>
</evidence>
<evidence type="ECO:0000256" key="5">
    <source>
        <dbReference type="ARBA" id="ARBA00022490"/>
    </source>
</evidence>
<comment type="function">
    <text evidence="8">PPIases accelerate the folding of proteins. It catalyzes the cis-trans isomerization of proline imidic peptide bonds in oligopeptides. Acts as a regulatory subunit for PP2A-like phosphatases modulating their activity or substrate specificity, probably by inducing a conformational change in the catalytic subunit, a direct target of the PPIase. Can reactivate inactive phosphatase PP2A-phosphatase methylesterase complexes (PP2Ai) in presence of ATP and Mg(2+) by dissociating the inactive form from the complex.</text>
</comment>
<evidence type="ECO:0000256" key="4">
    <source>
        <dbReference type="ARBA" id="ARBA00013194"/>
    </source>
</evidence>
<keyword evidence="5" id="KW-0963">Cytoplasm</keyword>
<dbReference type="SUPFAM" id="SSF140984">
    <property type="entry name" value="PTPA-like"/>
    <property type="match status" value="1"/>
</dbReference>
<evidence type="ECO:0000256" key="6">
    <source>
        <dbReference type="ARBA" id="ARBA00023110"/>
    </source>
</evidence>
<evidence type="ECO:0000256" key="1">
    <source>
        <dbReference type="ARBA" id="ARBA00000971"/>
    </source>
</evidence>
<sequence>MDNKASRFGNPAFRMFYDKVDDVGPLPSWIVNVDDPPVRWNWLAPSLHVTLPHFPEDATAEASHILYVHRAIANASIMEGGWSQTFNAGCEYDDTLLRLILCISFFRDLFGGVGVLSESDHVALVIRAFWRYIQVMRTGSSLPAPMVYGASMTTTSCPSCSDLLNYEVRTSISVQKRSMIMRSSTNWRTTICALLVSDKNRLSPVALAYARRHFSCENMGKGQPGMIKMYKAVVPGKPPVTQHPLFGTILPCEGPPPPFQIGNERTRGGHVHEG</sequence>
<dbReference type="PANTHER" id="PTHR10012:SF5">
    <property type="entry name" value="SERINE_THREONINE-PROTEIN PHOSPHATASE 2A ACTIVATOR 2"/>
    <property type="match status" value="1"/>
</dbReference>
<dbReference type="GO" id="GO:0005737">
    <property type="term" value="C:cytoplasm"/>
    <property type="evidence" value="ECO:0007669"/>
    <property type="project" value="UniProtKB-SubCell"/>
</dbReference>